<dbReference type="AlphaFoldDB" id="A0A3A1Y548"/>
<keyword evidence="3" id="KW-1185">Reference proteome</keyword>
<dbReference type="Proteomes" id="UP000265691">
    <property type="component" value="Unassembled WGS sequence"/>
</dbReference>
<dbReference type="RefSeq" id="WP_119525161.1">
    <property type="nucleotide sequence ID" value="NZ_NRHC01000048.1"/>
</dbReference>
<feature type="signal peptide" evidence="1">
    <location>
        <begin position="1"/>
        <end position="19"/>
    </location>
</feature>
<organism evidence="2 3">
    <name type="scientific">Psittacicella hinzii</name>
    <dbReference type="NCBI Taxonomy" id="2028575"/>
    <lineage>
        <taxon>Bacteria</taxon>
        <taxon>Pseudomonadati</taxon>
        <taxon>Pseudomonadota</taxon>
        <taxon>Gammaproteobacteria</taxon>
        <taxon>Pasteurellales</taxon>
        <taxon>Psittacicellaceae</taxon>
        <taxon>Psittacicella</taxon>
    </lineage>
</organism>
<name>A0A3A1Y548_9GAMM</name>
<reference evidence="2 3" key="1">
    <citation type="submission" date="2017-08" db="EMBL/GenBank/DDBJ databases">
        <title>Reclassification of Bisgaard taxon 37 and 44.</title>
        <authorList>
            <person name="Christensen H."/>
        </authorList>
    </citation>
    <scope>NUCLEOTIDE SEQUENCE [LARGE SCALE GENOMIC DNA]</scope>
    <source>
        <strain evidence="2 3">B96_3</strain>
    </source>
</reference>
<feature type="chain" id="PRO_5017328451" evidence="1">
    <location>
        <begin position="20"/>
        <end position="354"/>
    </location>
</feature>
<sequence>MLKRAFMVACLALALVGCGKSDPEPQVTNTYTENLDFTHQLYPSVQIDPSFYQGNIYFSEDFDFNKVVIESLLRMVAEERYGITTELPASVKPDPLSELFTQTSPSNPLLSAQEGEDQFLYSLRRTSYVSSYSLIGIRYMGSMLRVYADQYANATPENKLEIFRALNLYFDYIMAEYRYLYDHTTFNWQELMEQNGVSINFNTANFAEYLQQYNTKCQIGSFDLDLDYIQKGVGALNEYYTNDLKDVSKLLLQSCQMVNSFLEIASLNNYKDIAPAFNAVAVAIAQSNIAQQHSQNVLGLNLVNYFKGPALNAALISISVSGNSRVIDNYTNYVSRTLAIPEATNILATPSETN</sequence>
<evidence type="ECO:0000313" key="3">
    <source>
        <dbReference type="Proteomes" id="UP000265691"/>
    </source>
</evidence>
<proteinExistence type="predicted"/>
<evidence type="ECO:0000313" key="2">
    <source>
        <dbReference type="EMBL" id="RIY32705.1"/>
    </source>
</evidence>
<gene>
    <name evidence="2" type="ORF">CKF54_04425</name>
</gene>
<evidence type="ECO:0000256" key="1">
    <source>
        <dbReference type="SAM" id="SignalP"/>
    </source>
</evidence>
<comment type="caution">
    <text evidence="2">The sequence shown here is derived from an EMBL/GenBank/DDBJ whole genome shotgun (WGS) entry which is preliminary data.</text>
</comment>
<dbReference type="EMBL" id="NRHC01000048">
    <property type="protein sequence ID" value="RIY32705.1"/>
    <property type="molecule type" value="Genomic_DNA"/>
</dbReference>
<dbReference type="PROSITE" id="PS51257">
    <property type="entry name" value="PROKAR_LIPOPROTEIN"/>
    <property type="match status" value="1"/>
</dbReference>
<accession>A0A3A1Y548</accession>
<protein>
    <submittedName>
        <fullName evidence="2">Uncharacterized protein</fullName>
    </submittedName>
</protein>
<dbReference type="OrthoDB" id="5671629at2"/>
<keyword evidence="1" id="KW-0732">Signal</keyword>